<evidence type="ECO:0000313" key="2">
    <source>
        <dbReference type="Proteomes" id="UP000279962"/>
    </source>
</evidence>
<reference evidence="1 2" key="1">
    <citation type="submission" date="2018-10" db="EMBL/GenBank/DDBJ databases">
        <title>The complete genome of Acinetobacter wuhouensis strain WCHAW010062.</title>
        <authorList>
            <person name="Hu Y."/>
            <person name="Long H."/>
            <person name="Feng Y."/>
            <person name="Zong Z."/>
        </authorList>
    </citation>
    <scope>NUCLEOTIDE SEQUENCE [LARGE SCALE GENOMIC DNA]</scope>
    <source>
        <strain evidence="1 2">WCHAW010062</strain>
        <plasmid evidence="1 2">p11_010062</plasmid>
    </source>
</reference>
<organism evidence="1 2">
    <name type="scientific">Acinetobacter wuhouensis</name>
    <dbReference type="NCBI Taxonomy" id="1879050"/>
    <lineage>
        <taxon>Bacteria</taxon>
        <taxon>Pseudomonadati</taxon>
        <taxon>Pseudomonadota</taxon>
        <taxon>Gammaproteobacteria</taxon>
        <taxon>Moraxellales</taxon>
        <taxon>Moraxellaceae</taxon>
        <taxon>Acinetobacter</taxon>
    </lineage>
</organism>
<proteinExistence type="predicted"/>
<evidence type="ECO:0008006" key="3">
    <source>
        <dbReference type="Google" id="ProtNLM"/>
    </source>
</evidence>
<dbReference type="Proteomes" id="UP000279962">
    <property type="component" value="Plasmid p11_010062"/>
</dbReference>
<gene>
    <name evidence="1" type="ORF">CDG68_00325</name>
</gene>
<name>A0A3G2SWM9_9GAMM</name>
<keyword evidence="1" id="KW-0614">Plasmid</keyword>
<protein>
    <recommendedName>
        <fullName evidence="3">HEPN domain-containing protein</fullName>
    </recommendedName>
</protein>
<sequence>MENLNDIIKNRYAFLDSSILTHGQSYFITASKIYENLEPENLYPLLTLLGFSAELFLKAFHIDLNEEYVDLGNGVSSLASKTVKTLNKNGHKLKELLHHYQEKDKELFDYLITQYKTKTDRDLETDILKYSKIFEDSRYIFESTENSKYINEIDIIFNLVKTFYDSISNLYQD</sequence>
<dbReference type="RefSeq" id="WP_087554599.1">
    <property type="nucleotide sequence ID" value="NZ_CP033120.1"/>
</dbReference>
<geneLocation type="plasmid" evidence="1 2">
    <name>p11_010062</name>
</geneLocation>
<dbReference type="AlphaFoldDB" id="A0A3G2SWM9"/>
<accession>A0A3G2SWM9</accession>
<evidence type="ECO:0000313" key="1">
    <source>
        <dbReference type="EMBL" id="AYO52229.1"/>
    </source>
</evidence>
<dbReference type="EMBL" id="CP033120">
    <property type="protein sequence ID" value="AYO52229.1"/>
    <property type="molecule type" value="Genomic_DNA"/>
</dbReference>